<feature type="transmembrane region" description="Helical" evidence="1">
    <location>
        <begin position="69"/>
        <end position="96"/>
    </location>
</feature>
<keyword evidence="1" id="KW-1133">Transmembrane helix</keyword>
<feature type="transmembrane region" description="Helical" evidence="1">
    <location>
        <begin position="203"/>
        <end position="222"/>
    </location>
</feature>
<feature type="transmembrane region" description="Helical" evidence="1">
    <location>
        <begin position="39"/>
        <end position="57"/>
    </location>
</feature>
<feature type="transmembrane region" description="Helical" evidence="1">
    <location>
        <begin position="178"/>
        <end position="197"/>
    </location>
</feature>
<feature type="non-terminal residue" evidence="2">
    <location>
        <position position="1"/>
    </location>
</feature>
<reference evidence="3" key="1">
    <citation type="submission" date="2017-09" db="EMBL/GenBank/DDBJ databases">
        <title>Depth-based differentiation of microbial function through sediment-hosted aquifers and enrichment of novel symbionts in the deep terrestrial subsurface.</title>
        <authorList>
            <person name="Probst A.J."/>
            <person name="Ladd B."/>
            <person name="Jarett J.K."/>
            <person name="Geller-Mcgrath D.E."/>
            <person name="Sieber C.M.K."/>
            <person name="Emerson J.B."/>
            <person name="Anantharaman K."/>
            <person name="Thomas B.C."/>
            <person name="Malmstrom R."/>
            <person name="Stieglmeier M."/>
            <person name="Klingl A."/>
            <person name="Woyke T."/>
            <person name="Ryan C.M."/>
            <person name="Banfield J.F."/>
        </authorList>
    </citation>
    <scope>NUCLEOTIDE SEQUENCE [LARGE SCALE GENOMIC DNA]</scope>
</reference>
<feature type="non-terminal residue" evidence="2">
    <location>
        <position position="396"/>
    </location>
</feature>
<organism evidence="2 3">
    <name type="scientific">Candidatus Roizmanbacteria bacterium CG10_big_fil_rev_8_21_14_0_10_39_6</name>
    <dbReference type="NCBI Taxonomy" id="1974853"/>
    <lineage>
        <taxon>Bacteria</taxon>
        <taxon>Candidatus Roizmaniibacteriota</taxon>
    </lineage>
</organism>
<feature type="transmembrane region" description="Helical" evidence="1">
    <location>
        <begin position="108"/>
        <end position="131"/>
    </location>
</feature>
<accession>A0A2M8KRL1</accession>
<comment type="caution">
    <text evidence="2">The sequence shown here is derived from an EMBL/GenBank/DDBJ whole genome shotgun (WGS) entry which is preliminary data.</text>
</comment>
<protein>
    <submittedName>
        <fullName evidence="2">Uncharacterized protein</fullName>
    </submittedName>
</protein>
<sequence length="396" mass="46311">IAVYICTKKLFEKNAALIAAFLAGFLQIQLAWSTQLRPYIWLQFFTVLIVYFLYKFLINNKKFIDKNVVTAGMFSVLAILFHAIGIMNIFIIGFCIVYKAIQQKKRKYLLGSFFFLLIIFVTTLLFASFNFQNLIQIVKIFNFDILHYRIYLTHHYLWLLIGAGVGVYAIWKKNKPLAYLFSFSISIIFFLAIFKISSQYVRYSLPAFPIMYILFGNGLVSLISKVKTYIPSKLSTPIASILILGFFFIFPLYKGKIVLVPQKYYSINADMRENPLPNYKSAFEKISTLIKDKDNVIFIDTWNDRAPWYLPGQEYIFINNYNRADIDPVYGEKVIRTTRAFKNEKKRYASGIVLVENWESLAPLDLKHYIEKNLRHEFDQETVLGNEKDPWSISIY</sequence>
<feature type="transmembrane region" description="Helical" evidence="1">
    <location>
        <begin position="234"/>
        <end position="253"/>
    </location>
</feature>
<keyword evidence="1" id="KW-0472">Membrane</keyword>
<gene>
    <name evidence="2" type="ORF">COU88_04320</name>
</gene>
<dbReference type="AlphaFoldDB" id="A0A2M8KRL1"/>
<evidence type="ECO:0000313" key="2">
    <source>
        <dbReference type="EMBL" id="PJE62564.1"/>
    </source>
</evidence>
<evidence type="ECO:0000313" key="3">
    <source>
        <dbReference type="Proteomes" id="UP000229554"/>
    </source>
</evidence>
<dbReference type="Proteomes" id="UP000229554">
    <property type="component" value="Unassembled WGS sequence"/>
</dbReference>
<feature type="transmembrane region" description="Helical" evidence="1">
    <location>
        <begin position="15"/>
        <end position="32"/>
    </location>
</feature>
<keyword evidence="1" id="KW-0812">Transmembrane</keyword>
<dbReference type="EMBL" id="PFED01000176">
    <property type="protein sequence ID" value="PJE62564.1"/>
    <property type="molecule type" value="Genomic_DNA"/>
</dbReference>
<name>A0A2M8KRL1_9BACT</name>
<feature type="transmembrane region" description="Helical" evidence="1">
    <location>
        <begin position="151"/>
        <end position="171"/>
    </location>
</feature>
<proteinExistence type="predicted"/>
<evidence type="ECO:0000256" key="1">
    <source>
        <dbReference type="SAM" id="Phobius"/>
    </source>
</evidence>